<proteinExistence type="inferred from homology"/>
<dbReference type="GO" id="GO:0008137">
    <property type="term" value="F:NADH dehydrogenase (ubiquinone) activity"/>
    <property type="evidence" value="ECO:0007669"/>
    <property type="project" value="InterPro"/>
</dbReference>
<name>A0A1T4JXU9_9FUSO</name>
<dbReference type="Pfam" id="PF01257">
    <property type="entry name" value="2Fe-2S_thioredx"/>
    <property type="match status" value="1"/>
</dbReference>
<dbReference type="SUPFAM" id="SSF52833">
    <property type="entry name" value="Thioredoxin-like"/>
    <property type="match status" value="1"/>
</dbReference>
<dbReference type="PROSITE" id="PS51379">
    <property type="entry name" value="4FE4S_FER_2"/>
    <property type="match status" value="2"/>
</dbReference>
<dbReference type="FunFam" id="1.20.1440.230:FF:000001">
    <property type="entry name" value="Mitochondrial NADH dehydrogenase flavoprotein 1"/>
    <property type="match status" value="1"/>
</dbReference>
<dbReference type="PROSITE" id="PS00645">
    <property type="entry name" value="COMPLEX1_51K_2"/>
    <property type="match status" value="1"/>
</dbReference>
<dbReference type="InterPro" id="IPR036249">
    <property type="entry name" value="Thioredoxin-like_sf"/>
</dbReference>
<evidence type="ECO:0000313" key="7">
    <source>
        <dbReference type="EMBL" id="SJZ35092.1"/>
    </source>
</evidence>
<keyword evidence="5" id="KW-0411">Iron-sulfur</keyword>
<accession>A0A1T4JXU9</accession>
<keyword evidence="2" id="KW-0004">4Fe-4S</keyword>
<evidence type="ECO:0000256" key="3">
    <source>
        <dbReference type="ARBA" id="ARBA00022723"/>
    </source>
</evidence>
<dbReference type="AlphaFoldDB" id="A0A1T4JXU9"/>
<dbReference type="GO" id="GO:0010181">
    <property type="term" value="F:FMN binding"/>
    <property type="evidence" value="ECO:0007669"/>
    <property type="project" value="InterPro"/>
</dbReference>
<dbReference type="Pfam" id="PF00037">
    <property type="entry name" value="Fer4"/>
    <property type="match status" value="1"/>
</dbReference>
<feature type="domain" description="4Fe-4S ferredoxin-type" evidence="6">
    <location>
        <begin position="565"/>
        <end position="592"/>
    </location>
</feature>
<reference evidence="7 8" key="1">
    <citation type="submission" date="2017-02" db="EMBL/GenBank/DDBJ databases">
        <authorList>
            <person name="Peterson S.W."/>
        </authorList>
    </citation>
    <scope>NUCLEOTIDE SEQUENCE [LARGE SCALE GENOMIC DNA]</scope>
    <source>
        <strain evidence="7 8">ATCC 700028</strain>
    </source>
</reference>
<dbReference type="OrthoDB" id="9761899at2"/>
<dbReference type="GO" id="GO:0051539">
    <property type="term" value="F:4 iron, 4 sulfur cluster binding"/>
    <property type="evidence" value="ECO:0007669"/>
    <property type="project" value="UniProtKB-KW"/>
</dbReference>
<feature type="domain" description="4Fe-4S ferredoxin-type" evidence="6">
    <location>
        <begin position="536"/>
        <end position="564"/>
    </location>
</feature>
<evidence type="ECO:0000313" key="8">
    <source>
        <dbReference type="Proteomes" id="UP000191153"/>
    </source>
</evidence>
<keyword evidence="4" id="KW-0408">Iron</keyword>
<dbReference type="SUPFAM" id="SSF54862">
    <property type="entry name" value="4Fe-4S ferredoxins"/>
    <property type="match status" value="1"/>
</dbReference>
<dbReference type="EMBL" id="FUWX01000004">
    <property type="protein sequence ID" value="SJZ35092.1"/>
    <property type="molecule type" value="Genomic_DNA"/>
</dbReference>
<dbReference type="InterPro" id="IPR011538">
    <property type="entry name" value="Nuo51_FMN-bd"/>
</dbReference>
<keyword evidence="3" id="KW-0479">Metal-binding</keyword>
<dbReference type="Gene3D" id="3.30.70.20">
    <property type="match status" value="1"/>
</dbReference>
<evidence type="ECO:0000256" key="1">
    <source>
        <dbReference type="ARBA" id="ARBA00007523"/>
    </source>
</evidence>
<dbReference type="PANTHER" id="PTHR43578">
    <property type="entry name" value="NADH-QUINONE OXIDOREDUCTASE SUBUNIT F"/>
    <property type="match status" value="1"/>
</dbReference>
<dbReference type="Proteomes" id="UP000191153">
    <property type="component" value="Unassembled WGS sequence"/>
</dbReference>
<dbReference type="Gene3D" id="3.40.50.11540">
    <property type="entry name" value="NADH-ubiquinone oxidoreductase 51kDa subunit"/>
    <property type="match status" value="1"/>
</dbReference>
<dbReference type="CDD" id="cd02980">
    <property type="entry name" value="TRX_Fd_family"/>
    <property type="match status" value="1"/>
</dbReference>
<dbReference type="InterPro" id="IPR037225">
    <property type="entry name" value="Nuo51_FMN-bd_sf"/>
</dbReference>
<dbReference type="InterPro" id="IPR001949">
    <property type="entry name" value="NADH-UbQ_OxRdtase_51kDa_CS"/>
</dbReference>
<dbReference type="GO" id="GO:0046872">
    <property type="term" value="F:metal ion binding"/>
    <property type="evidence" value="ECO:0007669"/>
    <property type="project" value="UniProtKB-KW"/>
</dbReference>
<dbReference type="SUPFAM" id="SSF140490">
    <property type="entry name" value="Nqo1C-terminal domain-like"/>
    <property type="match status" value="1"/>
</dbReference>
<comment type="similarity">
    <text evidence="1">Belongs to the complex I 51 kDa subunit family.</text>
</comment>
<protein>
    <submittedName>
        <fullName evidence="7">NAD(P)-dependent iron-only hydrogenase diaphorase component flavoprotein</fullName>
    </submittedName>
</protein>
<dbReference type="Gene3D" id="3.10.20.600">
    <property type="match status" value="1"/>
</dbReference>
<dbReference type="SMART" id="SM00928">
    <property type="entry name" value="NADH_4Fe-4S"/>
    <property type="match status" value="1"/>
</dbReference>
<evidence type="ECO:0000256" key="5">
    <source>
        <dbReference type="ARBA" id="ARBA00023014"/>
    </source>
</evidence>
<keyword evidence="8" id="KW-1185">Reference proteome</keyword>
<dbReference type="Pfam" id="PF10589">
    <property type="entry name" value="NADH_4Fe-4S"/>
    <property type="match status" value="1"/>
</dbReference>
<dbReference type="InterPro" id="IPR019575">
    <property type="entry name" value="Nuop51_4Fe4S-bd"/>
</dbReference>
<dbReference type="Gene3D" id="3.40.30.10">
    <property type="entry name" value="Glutaredoxin"/>
    <property type="match status" value="1"/>
</dbReference>
<dbReference type="PANTHER" id="PTHR43578:SF3">
    <property type="entry name" value="NADH-QUINONE OXIDOREDUCTASE SUBUNIT F"/>
    <property type="match status" value="1"/>
</dbReference>
<dbReference type="Gene3D" id="6.10.250.1450">
    <property type="match status" value="1"/>
</dbReference>
<dbReference type="InterPro" id="IPR037207">
    <property type="entry name" value="Nuop51_4Fe4S-bd_sf"/>
</dbReference>
<dbReference type="SUPFAM" id="SSF142984">
    <property type="entry name" value="Nqo1 middle domain-like"/>
    <property type="match status" value="1"/>
</dbReference>
<dbReference type="FunFam" id="3.40.50.11540:FF:000001">
    <property type="entry name" value="NADH dehydrogenase [ubiquinone] flavoprotein 1, mitochondrial"/>
    <property type="match status" value="1"/>
</dbReference>
<organism evidence="7 8">
    <name type="scientific">Cetobacterium ceti</name>
    <dbReference type="NCBI Taxonomy" id="180163"/>
    <lineage>
        <taxon>Bacteria</taxon>
        <taxon>Fusobacteriati</taxon>
        <taxon>Fusobacteriota</taxon>
        <taxon>Fusobacteriia</taxon>
        <taxon>Fusobacteriales</taxon>
        <taxon>Fusobacteriaceae</taxon>
        <taxon>Cetobacterium</taxon>
    </lineage>
</organism>
<dbReference type="RefSeq" id="WP_078692725.1">
    <property type="nucleotide sequence ID" value="NZ_FUWX01000004.1"/>
</dbReference>
<gene>
    <name evidence="7" type="ORF">SAMN02745174_00177</name>
</gene>
<dbReference type="Pfam" id="PF01512">
    <property type="entry name" value="Complex1_51K"/>
    <property type="match status" value="1"/>
</dbReference>
<evidence type="ECO:0000256" key="2">
    <source>
        <dbReference type="ARBA" id="ARBA00022485"/>
    </source>
</evidence>
<dbReference type="SUPFAM" id="SSF142019">
    <property type="entry name" value="Nqo1 FMN-binding domain-like"/>
    <property type="match status" value="1"/>
</dbReference>
<evidence type="ECO:0000256" key="4">
    <source>
        <dbReference type="ARBA" id="ARBA00023004"/>
    </source>
</evidence>
<evidence type="ECO:0000259" key="6">
    <source>
        <dbReference type="PROSITE" id="PS51379"/>
    </source>
</evidence>
<sequence>MKKILVCGGPGCVSSNSEGIIENINKALKEHGLSKKVKVLKTGCFGFCEEGPVVKILPDNTFYVKVKPEDGERIVVEDIISEKKLTDLLYIDEKTGERVLEEKQIPFYQKQEKIALRNCGLIDPEVIEQYIEKNGYKALEKAIKYMDPVEVISTVIESGLRGRGGGGFSTGKKWEFARMAKGDVKYVVCNADEGDPGAFMDRCILEGDPHSVIEGMALCAYGIGAEKGLVYIRAEYPLSIERLRKAIIECRKKGYLGKNLFGTNFSFDIEIKYGAGAFVCGEETALINSMEGKRGEPNIKPPFPAEKGYWGKPTNVNNVETFSNIPAILFNGAKWFRGHGTEKSPGTKVFALAGKIKNVGLIEVPMGITLREVIYDIGGGIKDNKKFKAVQTGGPSGGCLTEEDLDTPIDFDNLIAKGSMMGSGGMIVMDEDDCIVSMAKFYLEFTEDESCGKCTPCRIGNTRLWEILNKITQGKGEERDLELLKELSETIKSTSLCGLGQSSPNPVLSTLAKFKDEYLAHIRDKKCPASQCKALRKYFINEKCVGCTGCSRVCPVACIDGKVKEAHVIDQSRCIKCGSCYEVCKFKAIDIL</sequence>
<dbReference type="InterPro" id="IPR017896">
    <property type="entry name" value="4Fe4S_Fe-S-bd"/>
</dbReference>
<dbReference type="STRING" id="180163.SAMN02745174_00177"/>
<dbReference type="Gene3D" id="1.20.1440.230">
    <property type="entry name" value="NADH-ubiquinone oxidoreductase 51kDa subunit, iron-sulphur binding domain"/>
    <property type="match status" value="1"/>
</dbReference>